<dbReference type="EMBL" id="SSTE01011829">
    <property type="protein sequence ID" value="KAA0050490.1"/>
    <property type="molecule type" value="Genomic_DNA"/>
</dbReference>
<dbReference type="PANTHER" id="PTHR22888:SF9">
    <property type="entry name" value="CYTOCHROME C OXIDASE SUBUNIT 2"/>
    <property type="match status" value="1"/>
</dbReference>
<keyword evidence="4" id="KW-1133">Transmembrane helix</keyword>
<dbReference type="AlphaFoldDB" id="A0A5A7U5K2"/>
<organism evidence="6 7">
    <name type="scientific">Cucumis melo var. makuwa</name>
    <name type="common">Oriental melon</name>
    <dbReference type="NCBI Taxonomy" id="1194695"/>
    <lineage>
        <taxon>Eukaryota</taxon>
        <taxon>Viridiplantae</taxon>
        <taxon>Streptophyta</taxon>
        <taxon>Embryophyta</taxon>
        <taxon>Tracheophyta</taxon>
        <taxon>Spermatophyta</taxon>
        <taxon>Magnoliopsida</taxon>
        <taxon>eudicotyledons</taxon>
        <taxon>Gunneridae</taxon>
        <taxon>Pentapetalae</taxon>
        <taxon>rosids</taxon>
        <taxon>fabids</taxon>
        <taxon>Cucurbitales</taxon>
        <taxon>Cucurbitaceae</taxon>
        <taxon>Benincaseae</taxon>
        <taxon>Cucumis</taxon>
    </lineage>
</organism>
<evidence type="ECO:0000256" key="2">
    <source>
        <dbReference type="ARBA" id="ARBA00007866"/>
    </source>
</evidence>
<gene>
    <name evidence="6" type="ORF">E6C27_scaffold175G001170</name>
</gene>
<dbReference type="Proteomes" id="UP000321393">
    <property type="component" value="Unassembled WGS sequence"/>
</dbReference>
<evidence type="ECO:0000256" key="3">
    <source>
        <dbReference type="ARBA" id="ARBA00022692"/>
    </source>
</evidence>
<dbReference type="Gene3D" id="1.10.287.90">
    <property type="match status" value="1"/>
</dbReference>
<evidence type="ECO:0000256" key="4">
    <source>
        <dbReference type="ARBA" id="ARBA00022989"/>
    </source>
</evidence>
<evidence type="ECO:0000256" key="5">
    <source>
        <dbReference type="ARBA" id="ARBA00023136"/>
    </source>
</evidence>
<dbReference type="GO" id="GO:0016020">
    <property type="term" value="C:membrane"/>
    <property type="evidence" value="ECO:0007669"/>
    <property type="project" value="UniProtKB-SubCell"/>
</dbReference>
<evidence type="ECO:0000256" key="1">
    <source>
        <dbReference type="ARBA" id="ARBA00004141"/>
    </source>
</evidence>
<comment type="subcellular location">
    <subcellularLocation>
        <location evidence="1">Membrane</location>
        <topology evidence="1">Multi-pass membrane protein</topology>
    </subcellularLocation>
</comment>
<dbReference type="InterPro" id="IPR036257">
    <property type="entry name" value="Cyt_c_oxidase_su2_TM_sf"/>
</dbReference>
<proteinExistence type="inferred from homology"/>
<dbReference type="STRING" id="1194695.A0A5A7U5K2"/>
<protein>
    <submittedName>
        <fullName evidence="6">Cytochrome c oxidase subunit 2</fullName>
    </submittedName>
</protein>
<dbReference type="GO" id="GO:0042773">
    <property type="term" value="P:ATP synthesis coupled electron transport"/>
    <property type="evidence" value="ECO:0007669"/>
    <property type="project" value="TreeGrafter"/>
</dbReference>
<evidence type="ECO:0000313" key="7">
    <source>
        <dbReference type="Proteomes" id="UP000321393"/>
    </source>
</evidence>
<dbReference type="OrthoDB" id="539285at2759"/>
<keyword evidence="3" id="KW-0812">Transmembrane</keyword>
<evidence type="ECO:0000313" key="6">
    <source>
        <dbReference type="EMBL" id="KAA0050490.1"/>
    </source>
</evidence>
<dbReference type="PANTHER" id="PTHR22888">
    <property type="entry name" value="CYTOCHROME C OXIDASE, SUBUNIT II"/>
    <property type="match status" value="1"/>
</dbReference>
<keyword evidence="5" id="KW-0472">Membrane</keyword>
<sequence length="154" mass="17740">MEQEDETESMNKEGRREKRLFMIDVIGSFEEEGFEEIMADHVHQEMTRNWILVAIPYFTRRKQCPSHAFLGWINPTGDFRLPSLGEQEQVSLFFLGGAEQSKKKAKKMIVLKWLFLTIAPCDAAEPWQLGSQDAATPMMQGIIDLHHDTFSSSF</sequence>
<dbReference type="InterPro" id="IPR045187">
    <property type="entry name" value="CcO_II"/>
</dbReference>
<reference evidence="6 7" key="1">
    <citation type="submission" date="2019-08" db="EMBL/GenBank/DDBJ databases">
        <title>Draft genome sequences of two oriental melons (Cucumis melo L. var makuwa).</title>
        <authorList>
            <person name="Kwon S.-Y."/>
        </authorList>
    </citation>
    <scope>NUCLEOTIDE SEQUENCE [LARGE SCALE GENOMIC DNA]</scope>
    <source>
        <strain evidence="7">cv. SW 3</strain>
        <tissue evidence="6">Leaf</tissue>
    </source>
</reference>
<dbReference type="SUPFAM" id="SSF81464">
    <property type="entry name" value="Cytochrome c oxidase subunit II-like, transmembrane region"/>
    <property type="match status" value="1"/>
</dbReference>
<comment type="similarity">
    <text evidence="2">Belongs to the cytochrome c oxidase subunit 2 family.</text>
</comment>
<comment type="caution">
    <text evidence="6">The sequence shown here is derived from an EMBL/GenBank/DDBJ whole genome shotgun (WGS) entry which is preliminary data.</text>
</comment>
<dbReference type="GO" id="GO:0004129">
    <property type="term" value="F:cytochrome-c oxidase activity"/>
    <property type="evidence" value="ECO:0007669"/>
    <property type="project" value="InterPro"/>
</dbReference>
<accession>A0A5A7U5K2</accession>
<name>A0A5A7U5K2_CUCMM</name>